<dbReference type="EMBL" id="LXQA011065926">
    <property type="protein sequence ID" value="MCI83392.1"/>
    <property type="molecule type" value="Genomic_DNA"/>
</dbReference>
<dbReference type="InterPro" id="IPR012337">
    <property type="entry name" value="RNaseH-like_sf"/>
</dbReference>
<evidence type="ECO:0000313" key="2">
    <source>
        <dbReference type="Proteomes" id="UP000265520"/>
    </source>
</evidence>
<accession>A0A392V7G1</accession>
<organism evidence="1 2">
    <name type="scientific">Trifolium medium</name>
    <dbReference type="NCBI Taxonomy" id="97028"/>
    <lineage>
        <taxon>Eukaryota</taxon>
        <taxon>Viridiplantae</taxon>
        <taxon>Streptophyta</taxon>
        <taxon>Embryophyta</taxon>
        <taxon>Tracheophyta</taxon>
        <taxon>Spermatophyta</taxon>
        <taxon>Magnoliopsida</taxon>
        <taxon>eudicotyledons</taxon>
        <taxon>Gunneridae</taxon>
        <taxon>Pentapetalae</taxon>
        <taxon>rosids</taxon>
        <taxon>fabids</taxon>
        <taxon>Fabales</taxon>
        <taxon>Fabaceae</taxon>
        <taxon>Papilionoideae</taxon>
        <taxon>50 kb inversion clade</taxon>
        <taxon>NPAAA clade</taxon>
        <taxon>Hologalegina</taxon>
        <taxon>IRL clade</taxon>
        <taxon>Trifolieae</taxon>
        <taxon>Trifolium</taxon>
    </lineage>
</organism>
<sequence>ALIAGMKLAKEMEVQELKAQSDSQLVANQVAGEFETKDP</sequence>
<dbReference type="Proteomes" id="UP000265520">
    <property type="component" value="Unassembled WGS sequence"/>
</dbReference>
<dbReference type="InterPro" id="IPR036397">
    <property type="entry name" value="RNaseH_sf"/>
</dbReference>
<comment type="caution">
    <text evidence="1">The sequence shown here is derived from an EMBL/GenBank/DDBJ whole genome shotgun (WGS) entry which is preliminary data.</text>
</comment>
<name>A0A392V7G1_9FABA</name>
<protein>
    <submittedName>
        <fullName evidence="1">Putative gag polyprotein</fullName>
    </submittedName>
</protein>
<dbReference type="GO" id="GO:0003676">
    <property type="term" value="F:nucleic acid binding"/>
    <property type="evidence" value="ECO:0007669"/>
    <property type="project" value="InterPro"/>
</dbReference>
<keyword evidence="2" id="KW-1185">Reference proteome</keyword>
<proteinExistence type="predicted"/>
<dbReference type="AlphaFoldDB" id="A0A392V7G1"/>
<dbReference type="SUPFAM" id="SSF53098">
    <property type="entry name" value="Ribonuclease H-like"/>
    <property type="match status" value="1"/>
</dbReference>
<evidence type="ECO:0000313" key="1">
    <source>
        <dbReference type="EMBL" id="MCI83392.1"/>
    </source>
</evidence>
<reference evidence="1 2" key="1">
    <citation type="journal article" date="2018" name="Front. Plant Sci.">
        <title>Red Clover (Trifolium pratense) and Zigzag Clover (T. medium) - A Picture of Genomic Similarities and Differences.</title>
        <authorList>
            <person name="Dluhosova J."/>
            <person name="Istvanek J."/>
            <person name="Nedelnik J."/>
            <person name="Repkova J."/>
        </authorList>
    </citation>
    <scope>NUCLEOTIDE SEQUENCE [LARGE SCALE GENOMIC DNA]</scope>
    <source>
        <strain evidence="2">cv. 10/8</strain>
        <tissue evidence="1">Leaf</tissue>
    </source>
</reference>
<feature type="non-terminal residue" evidence="1">
    <location>
        <position position="1"/>
    </location>
</feature>
<dbReference type="Gene3D" id="3.30.420.10">
    <property type="entry name" value="Ribonuclease H-like superfamily/Ribonuclease H"/>
    <property type="match status" value="1"/>
</dbReference>